<keyword evidence="13" id="KW-1185">Reference proteome</keyword>
<feature type="compositionally biased region" description="Low complexity" evidence="10">
    <location>
        <begin position="1294"/>
        <end position="1316"/>
    </location>
</feature>
<evidence type="ECO:0000256" key="4">
    <source>
        <dbReference type="ARBA" id="ARBA00022884"/>
    </source>
</evidence>
<evidence type="ECO:0000256" key="2">
    <source>
        <dbReference type="ARBA" id="ARBA00022664"/>
    </source>
</evidence>
<feature type="region of interest" description="Disordered" evidence="10">
    <location>
        <begin position="432"/>
        <end position="453"/>
    </location>
</feature>
<evidence type="ECO:0000313" key="13">
    <source>
        <dbReference type="Proteomes" id="UP001176521"/>
    </source>
</evidence>
<protein>
    <recommendedName>
        <fullName evidence="8">U4/U6 snRNA-associated-splicing factor PRP24</fullName>
    </recommendedName>
</protein>
<dbReference type="Gene3D" id="1.25.40.10">
    <property type="entry name" value="Tetratricopeptide repeat domain"/>
    <property type="match status" value="2"/>
</dbReference>
<gene>
    <name evidence="12" type="primary">PRP24</name>
    <name evidence="12" type="ORF">OC842_007159</name>
</gene>
<dbReference type="Gene3D" id="3.30.70.330">
    <property type="match status" value="3"/>
</dbReference>
<feature type="region of interest" description="Disordered" evidence="10">
    <location>
        <begin position="613"/>
        <end position="634"/>
    </location>
</feature>
<dbReference type="InterPro" id="IPR035979">
    <property type="entry name" value="RBD_domain_sf"/>
</dbReference>
<comment type="subcellular location">
    <subcellularLocation>
        <location evidence="1">Nucleus</location>
    </subcellularLocation>
</comment>
<evidence type="ECO:0000256" key="3">
    <source>
        <dbReference type="ARBA" id="ARBA00022737"/>
    </source>
</evidence>
<feature type="compositionally biased region" description="Basic and acidic residues" evidence="10">
    <location>
        <begin position="432"/>
        <end position="445"/>
    </location>
</feature>
<dbReference type="Pfam" id="PF00076">
    <property type="entry name" value="RRM_1"/>
    <property type="match status" value="3"/>
</dbReference>
<feature type="compositionally biased region" description="Polar residues" evidence="10">
    <location>
        <begin position="1238"/>
        <end position="1248"/>
    </location>
</feature>
<dbReference type="InterPro" id="IPR011990">
    <property type="entry name" value="TPR-like_helical_dom_sf"/>
</dbReference>
<dbReference type="EMBL" id="JAPDMQ010000821">
    <property type="protein sequence ID" value="KAK0520259.1"/>
    <property type="molecule type" value="Genomic_DNA"/>
</dbReference>
<comment type="caution">
    <text evidence="12">The sequence shown here is derived from an EMBL/GenBank/DDBJ whole genome shotgun (WGS) entry which is preliminary data.</text>
</comment>
<dbReference type="GO" id="GO:0005688">
    <property type="term" value="C:U6 snRNP"/>
    <property type="evidence" value="ECO:0007669"/>
    <property type="project" value="UniProtKB-ARBA"/>
</dbReference>
<dbReference type="InterPro" id="IPR000504">
    <property type="entry name" value="RRM_dom"/>
</dbReference>
<organism evidence="12 13">
    <name type="scientific">Tilletia horrida</name>
    <dbReference type="NCBI Taxonomy" id="155126"/>
    <lineage>
        <taxon>Eukaryota</taxon>
        <taxon>Fungi</taxon>
        <taxon>Dikarya</taxon>
        <taxon>Basidiomycota</taxon>
        <taxon>Ustilaginomycotina</taxon>
        <taxon>Exobasidiomycetes</taxon>
        <taxon>Tilletiales</taxon>
        <taxon>Tilletiaceae</taxon>
        <taxon>Tilletia</taxon>
    </lineage>
</organism>
<dbReference type="GO" id="GO:0008380">
    <property type="term" value="P:RNA splicing"/>
    <property type="evidence" value="ECO:0007669"/>
    <property type="project" value="UniProtKB-KW"/>
</dbReference>
<proteinExistence type="predicted"/>
<feature type="compositionally biased region" description="Basic and acidic residues" evidence="10">
    <location>
        <begin position="9"/>
        <end position="22"/>
    </location>
</feature>
<evidence type="ECO:0000259" key="11">
    <source>
        <dbReference type="PROSITE" id="PS50102"/>
    </source>
</evidence>
<dbReference type="GO" id="GO:0006397">
    <property type="term" value="P:mRNA processing"/>
    <property type="evidence" value="ECO:0007669"/>
    <property type="project" value="UniProtKB-KW"/>
</dbReference>
<keyword evidence="6" id="KW-0539">Nucleus</keyword>
<dbReference type="InterPro" id="IPR012677">
    <property type="entry name" value="Nucleotide-bd_a/b_plait_sf"/>
</dbReference>
<evidence type="ECO:0000256" key="5">
    <source>
        <dbReference type="ARBA" id="ARBA00023187"/>
    </source>
</evidence>
<name>A0AAN6JH09_9BASI</name>
<evidence type="ECO:0000256" key="9">
    <source>
        <dbReference type="PROSITE-ProRule" id="PRU00176"/>
    </source>
</evidence>
<reference evidence="12" key="1">
    <citation type="journal article" date="2023" name="PhytoFront">
        <title>Draft Genome Resources of Seven Strains of Tilletia horrida, Causal Agent of Kernel Smut of Rice.</title>
        <authorList>
            <person name="Khanal S."/>
            <person name="Antony Babu S."/>
            <person name="Zhou X.G."/>
        </authorList>
    </citation>
    <scope>NUCLEOTIDE SEQUENCE</scope>
    <source>
        <strain evidence="12">TX3</strain>
    </source>
</reference>
<feature type="domain" description="RRM" evidence="11">
    <location>
        <begin position="867"/>
        <end position="945"/>
    </location>
</feature>
<comment type="function">
    <text evidence="7">Functions as a recycling factor of the spliceosome, a machinery that forms on each precursor-messenger RNA (pre-mRNA) and catalyzes the removal of introns. Chaperones the re-annealing of U4 and U6 snRNAs (small nuclear RNAs) released from previous rounds of splicing, an initial step in reforming the U4/U6-U5 tri-snRNP (small nuclear ribonucleoprotein) that can reassemble into another spliceosome complex; this step involves binding U6 and facilitating the unwinding of the U6 internal stem loop, followed by base-pairing of U6 to U4.</text>
</comment>
<evidence type="ECO:0000256" key="6">
    <source>
        <dbReference type="ARBA" id="ARBA00023242"/>
    </source>
</evidence>
<feature type="domain" description="RRM" evidence="11">
    <location>
        <begin position="946"/>
        <end position="1023"/>
    </location>
</feature>
<evidence type="ECO:0000256" key="1">
    <source>
        <dbReference type="ARBA" id="ARBA00004123"/>
    </source>
</evidence>
<keyword evidence="5" id="KW-0508">mRNA splicing</keyword>
<accession>A0AAN6JH09</accession>
<sequence length="1339" mass="144290">MADVDMSVEEARPGDVAERQETMDTAESEAAAPDTHSSKRKRQDALSYRVWVRSIQSKLLSLGPEAAPVSGAEQDQRRAQLLQELESAYRETAQTIALSEQEWQLLLNLHTLRRLRLGRPLSPQELDETLGLHVSATTESVGLHSSLFAALCSLLLALHSRYSEVATLGSTASILDTADSDAATNHATYDIMAPWTGSSGCQLLIAVPGAYAPESIAALAPTCSQADAAGLRQDFDGRLGEDAIRSALREACGRFARHITESQKIWQLYKVFELSLLQKDPSPKRVQEVQQVFLARLKVPHQKIQSTFQSFSGFVTQRLPAKDYESTMAAANKSYAATLQVLSAAETFEDSLQGAGGSYYSGSGSAWSKYIISHMEPQVKGKGRSQKMALDADDHEAILALFERCLAIFGLPLTTIEQELITMPPQAAYEAERQRREKALTRPEQQEIAQQDQARWQQAESLWEDLGSFLASAPPAYQSVQLLAWQKARRVMPDSGLLVAQQMRAYSALRRPKHEVEDLFNAAVSAGACAARGTGSLVKLLVGRVDVEREYAAIAIREEMQQQHSDSTAQDNGSIADISSALVEVPRSETHWAEVYAILEYALSVLDHHVHGAGANGKDKRRAQRQDDTHLPDPDLTLQKYVSSWAERLGDAGAALVQPLWEALLESQGGTNIRVWHEAANFYKRTGDASRARMLFKQASGRRFPTRANRGGAAQASDGMQELLQAKTALLQDWIIFEHEVGGAADVQHALARAKVETSKLWDAYYQRYNAQSVASLETAADTGGSGQRVAESEHDETMPVAAAMTSAASGAIERASAKRKAIDEGDESDDGTYDAETAADVAAGKKSRSGDSSGGGGGQKRDREHSSVVVGKLPPNATQAELRSLFHRCGPIQTITGPSVLADGRAAAIVEFIDQSSVTGALTRNGKTLRDEDNTEITVSLGHDCTLYVTNFPEQTTDSELRERFGKYGSIFGVRWPSKKFAEKRRFAYIQYAESQCATAALAENGLKLSENTKLFVALSDPERRKKRSDANANLKELYVTGLPRNSTVPEEVRSLFEQYGAVDDVRIPALKGKDGRVQEGQIQGIAFIDMHTDLDAQRAMRELNSITYRGKVLSVTLAAPRGAGHAKPAPTHFERGAGGAHKARTVVVRGLPLDAQEGLIQQTIDAALGTPGGGSVKQVEWTPGEEGKGHAKVELRDASVAGKLLLLPGLSYDGSHPLSVVPLGQRGGAVDPVQKAATSGSQTARNGQQGGSSVQPSGPTMLLPRATLGRGRGRGGVAFARPTGSRPTMHGSTPSSTAAAASSSDSMDVDAPASEATTAKKGQNDFRAMLGGGEGRG</sequence>
<feature type="region of interest" description="Disordered" evidence="10">
    <location>
        <begin position="840"/>
        <end position="875"/>
    </location>
</feature>
<feature type="domain" description="RRM" evidence="11">
    <location>
        <begin position="1037"/>
        <end position="1122"/>
    </location>
</feature>
<keyword evidence="2" id="KW-0507">mRNA processing</keyword>
<evidence type="ECO:0000313" key="12">
    <source>
        <dbReference type="EMBL" id="KAK0520259.1"/>
    </source>
</evidence>
<keyword evidence="3" id="KW-0677">Repeat</keyword>
<dbReference type="FunFam" id="3.30.70.330:FF:000365">
    <property type="entry name" value="U4/U6 snRNA-associated-splicing factor PRP24"/>
    <property type="match status" value="1"/>
</dbReference>
<feature type="region of interest" description="Disordered" evidence="10">
    <location>
        <begin position="1232"/>
        <end position="1339"/>
    </location>
</feature>
<evidence type="ECO:0000256" key="8">
    <source>
        <dbReference type="ARBA" id="ARBA00093627"/>
    </source>
</evidence>
<dbReference type="Proteomes" id="UP001176521">
    <property type="component" value="Unassembled WGS sequence"/>
</dbReference>
<feature type="compositionally biased region" description="Basic and acidic residues" evidence="10">
    <location>
        <begin position="624"/>
        <end position="633"/>
    </location>
</feature>
<feature type="region of interest" description="Disordered" evidence="10">
    <location>
        <begin position="1"/>
        <end position="41"/>
    </location>
</feature>
<dbReference type="GO" id="GO:0003723">
    <property type="term" value="F:RNA binding"/>
    <property type="evidence" value="ECO:0007669"/>
    <property type="project" value="UniProtKB-UniRule"/>
</dbReference>
<dbReference type="CDD" id="cd00590">
    <property type="entry name" value="RRM_SF"/>
    <property type="match status" value="1"/>
</dbReference>
<dbReference type="SUPFAM" id="SSF54928">
    <property type="entry name" value="RNA-binding domain, RBD"/>
    <property type="match status" value="2"/>
</dbReference>
<dbReference type="PANTHER" id="PTHR10352">
    <property type="entry name" value="EUKARYOTIC TRANSLATION INITIATION FACTOR 3 SUBUNIT G"/>
    <property type="match status" value="1"/>
</dbReference>
<dbReference type="PROSITE" id="PS50102">
    <property type="entry name" value="RRM"/>
    <property type="match status" value="3"/>
</dbReference>
<keyword evidence="4 9" id="KW-0694">RNA-binding</keyword>
<dbReference type="SMART" id="SM00360">
    <property type="entry name" value="RRM"/>
    <property type="match status" value="4"/>
</dbReference>
<evidence type="ECO:0000256" key="10">
    <source>
        <dbReference type="SAM" id="MobiDB-lite"/>
    </source>
</evidence>
<evidence type="ECO:0000256" key="7">
    <source>
        <dbReference type="ARBA" id="ARBA00093374"/>
    </source>
</evidence>